<protein>
    <recommendedName>
        <fullName evidence="2">SMP-30/Gluconolactonase/LRE-like region domain-containing protein</fullName>
    </recommendedName>
</protein>
<dbReference type="PANTHER" id="PTHR47064">
    <property type="entry name" value="PUTATIVE (AFU_ORTHOLOGUE AFUA_1G08990)-RELATED"/>
    <property type="match status" value="1"/>
</dbReference>
<evidence type="ECO:0000313" key="3">
    <source>
        <dbReference type="EMBL" id="TGO28144.1"/>
    </source>
</evidence>
<dbReference type="InterPro" id="IPR013658">
    <property type="entry name" value="SGL"/>
</dbReference>
<dbReference type="EMBL" id="PQXI01000031">
    <property type="protein sequence ID" value="TGO28144.1"/>
    <property type="molecule type" value="Genomic_DNA"/>
</dbReference>
<comment type="caution">
    <text evidence="3">The sequence shown here is derived from an EMBL/GenBank/DDBJ whole genome shotgun (WGS) entry which is preliminary data.</text>
</comment>
<dbReference type="Proteomes" id="UP000297910">
    <property type="component" value="Unassembled WGS sequence"/>
</dbReference>
<reference evidence="3 4" key="1">
    <citation type="submission" date="2017-12" db="EMBL/GenBank/DDBJ databases">
        <title>Comparative genomics of Botrytis spp.</title>
        <authorList>
            <person name="Valero-Jimenez C.A."/>
            <person name="Tapia P."/>
            <person name="Veloso J."/>
            <person name="Silva-Moreno E."/>
            <person name="Staats M."/>
            <person name="Valdes J.H."/>
            <person name="Van Kan J.A.L."/>
        </authorList>
    </citation>
    <scope>NUCLEOTIDE SEQUENCE [LARGE SCALE GENOMIC DNA]</scope>
    <source>
        <strain evidence="3 4">Bp0003</strain>
    </source>
</reference>
<dbReference type="AlphaFoldDB" id="A0A4Z1FTK6"/>
<keyword evidence="1" id="KW-0732">Signal</keyword>
<name>A0A4Z1FTK6_9HELO</name>
<feature type="chain" id="PRO_5021474669" description="SMP-30/Gluconolactonase/LRE-like region domain-containing protein" evidence="1">
    <location>
        <begin position="21"/>
        <end position="405"/>
    </location>
</feature>
<organism evidence="3 4">
    <name type="scientific">Botrytis paeoniae</name>
    <dbReference type="NCBI Taxonomy" id="278948"/>
    <lineage>
        <taxon>Eukaryota</taxon>
        <taxon>Fungi</taxon>
        <taxon>Dikarya</taxon>
        <taxon>Ascomycota</taxon>
        <taxon>Pezizomycotina</taxon>
        <taxon>Leotiomycetes</taxon>
        <taxon>Helotiales</taxon>
        <taxon>Sclerotiniaceae</taxon>
        <taxon>Botrytis</taxon>
    </lineage>
</organism>
<dbReference type="Pfam" id="PF08450">
    <property type="entry name" value="SGL"/>
    <property type="match status" value="1"/>
</dbReference>
<dbReference type="SUPFAM" id="SSF63829">
    <property type="entry name" value="Calcium-dependent phosphotriesterase"/>
    <property type="match status" value="1"/>
</dbReference>
<dbReference type="InterPro" id="IPR011042">
    <property type="entry name" value="6-blade_b-propeller_TolB-like"/>
</dbReference>
<proteinExistence type="predicted"/>
<feature type="domain" description="SMP-30/Gluconolactonase/LRE-like region" evidence="2">
    <location>
        <begin position="109"/>
        <end position="351"/>
    </location>
</feature>
<dbReference type="InterPro" id="IPR052988">
    <property type="entry name" value="Oryzine_lactonohydrolase"/>
</dbReference>
<dbReference type="Gene3D" id="2.120.10.30">
    <property type="entry name" value="TolB, C-terminal domain"/>
    <property type="match status" value="1"/>
</dbReference>
<accession>A0A4Z1FTK6</accession>
<evidence type="ECO:0000313" key="4">
    <source>
        <dbReference type="Proteomes" id="UP000297910"/>
    </source>
</evidence>
<evidence type="ECO:0000256" key="1">
    <source>
        <dbReference type="SAM" id="SignalP"/>
    </source>
</evidence>
<gene>
    <name evidence="3" type="ORF">BPAE_0031g00090</name>
</gene>
<feature type="signal peptide" evidence="1">
    <location>
        <begin position="1"/>
        <end position="20"/>
    </location>
</feature>
<evidence type="ECO:0000259" key="2">
    <source>
        <dbReference type="Pfam" id="PF08450"/>
    </source>
</evidence>
<keyword evidence="4" id="KW-1185">Reference proteome</keyword>
<sequence length="405" mass="43690">MANYISAIVCAYILLVVAQAALNTSRSSLNATISIDPESTYLILPNYHGNISQSFVDTQTSNANLSVLLTSAKSSAFISYDPEFLKLLGTNPTATLIAQRNYSFANEAGIWVPDRNEVWFTSSSIDYTTTISVLNLNTSKISTPNTSIPIINPNGGTYFNHLVYLAGDGNTTISPAIYAVDPATGHTEIIINSYFGIPFNGPNDLTWVNHHGTPYLFFTDDPLSSLYDGGPTAVLPDAVWRFSPTTKSLVPVISRADILVPNGINVNAGMNTLYVTDTTPITTNDSGGYNSGSNAIYKFDLDSDMFPINKRLIGISRTGISDGIHIDDKNRIWTAEGEGIVVRNNEGKLLGLFNAEIFLNDPAGEPGIEIANFALAGDVLVVEGSGKLWTSRLAEVVVSPDRYVL</sequence>
<dbReference type="PANTHER" id="PTHR47064:SF2">
    <property type="entry name" value="SMP-30_GLUCONOLACTONASE_LRE-LIKE REGION DOMAIN-CONTAINING PROTEIN-RELATED"/>
    <property type="match status" value="1"/>
</dbReference>